<dbReference type="EMBL" id="KZ858948">
    <property type="protein sequence ID" value="RDW28973.1"/>
    <property type="molecule type" value="Genomic_DNA"/>
</dbReference>
<dbReference type="PANTHER" id="PTHR37846">
    <property type="entry name" value="YALI0B21296P"/>
    <property type="match status" value="1"/>
</dbReference>
<dbReference type="EMBL" id="CP017554">
    <property type="protein sequence ID" value="AOW02021.1"/>
    <property type="molecule type" value="Genomic_DNA"/>
</dbReference>
<accession>A0A1D8N8T2</accession>
<feature type="transmembrane region" description="Helical" evidence="2">
    <location>
        <begin position="220"/>
        <end position="238"/>
    </location>
</feature>
<dbReference type="Proteomes" id="UP000182444">
    <property type="component" value="Chromosome 1B"/>
</dbReference>
<dbReference type="GeneID" id="2906861"/>
<dbReference type="AlphaFoldDB" id="A0A1D8N8T2"/>
<feature type="transmembrane region" description="Helical" evidence="2">
    <location>
        <begin position="258"/>
        <end position="283"/>
    </location>
</feature>
<dbReference type="KEGG" id="yli:2906861"/>
<reference evidence="5 7" key="2">
    <citation type="submission" date="2018-07" db="EMBL/GenBank/DDBJ databases">
        <title>Draft Genome Assemblies for Five Robust Yarrowia lipolytica Strains Exhibiting High Lipid Production and Pentose Sugar Utilization and Sugar Alcohol Secretion from Undetoxified Lignocellulosic Biomass Hydrolysates.</title>
        <authorList>
            <consortium name="DOE Joint Genome Institute"/>
            <person name="Walker C."/>
            <person name="Ryu S."/>
            <person name="Na H."/>
            <person name="Zane M."/>
            <person name="LaButti K."/>
            <person name="Lipzen A."/>
            <person name="Haridas S."/>
            <person name="Barry K."/>
            <person name="Grigoriev I.V."/>
            <person name="Quarterman J."/>
            <person name="Slininger P."/>
            <person name="Dien B."/>
            <person name="Trinh C.T."/>
        </authorList>
    </citation>
    <scope>NUCLEOTIDE SEQUENCE [LARGE SCALE GENOMIC DNA]</scope>
    <source>
        <strain evidence="5 7">YB392</strain>
    </source>
</reference>
<dbReference type="VEuPathDB" id="FungiDB:YALI1_B27689g"/>
<proteinExistence type="predicted"/>
<dbReference type="RefSeq" id="XP_501175.1">
    <property type="nucleotide sequence ID" value="XM_501175.1"/>
</dbReference>
<gene>
    <name evidence="5" type="ORF">B0I71DRAFT_156397</name>
    <name evidence="4" type="ORF">YALI1_B27689g</name>
</gene>
<evidence type="ECO:0000256" key="1">
    <source>
        <dbReference type="SAM" id="MobiDB-lite"/>
    </source>
</evidence>
<dbReference type="InterPro" id="IPR056136">
    <property type="entry name" value="DUF7719"/>
</dbReference>
<evidence type="ECO:0000313" key="7">
    <source>
        <dbReference type="Proteomes" id="UP000256601"/>
    </source>
</evidence>
<evidence type="ECO:0000259" key="3">
    <source>
        <dbReference type="Pfam" id="PF24841"/>
    </source>
</evidence>
<protein>
    <recommendedName>
        <fullName evidence="3">DUF7719 domain-containing protein</fullName>
    </recommendedName>
</protein>
<evidence type="ECO:0000256" key="2">
    <source>
        <dbReference type="SAM" id="Phobius"/>
    </source>
</evidence>
<keyword evidence="2" id="KW-0812">Transmembrane</keyword>
<sequence>MPKVEIKEVEGDTIELDGMKIPLRMPTRGPSGPTLMDQIDSLKQKQTEKEAKAQGRPIPVYKPQPPRTTKEGKPLRYRKVAVRTQDDVYDDDAEDEDEEDTGIPTDSKWFEFLDFCMYLIPLMSVHLVLDVLVQKQYGGGDLDPALYGQPFPKRGDLDSHSIQIRRQELSTIIQAAKRSLTSIPVLAGLHAFCAPYVNAISKLQRGQVEDDRQLPRGIRVFRVVTFAASIAIGCYILYAANEQGYMAVMKRAPPLGTLWVWLIVEMEWNWGALSLVVVCMWSYMRGYLS</sequence>
<organism evidence="4 6">
    <name type="scientific">Yarrowia lipolytica</name>
    <name type="common">Candida lipolytica</name>
    <dbReference type="NCBI Taxonomy" id="4952"/>
    <lineage>
        <taxon>Eukaryota</taxon>
        <taxon>Fungi</taxon>
        <taxon>Dikarya</taxon>
        <taxon>Ascomycota</taxon>
        <taxon>Saccharomycotina</taxon>
        <taxon>Dipodascomycetes</taxon>
        <taxon>Dipodascales</taxon>
        <taxon>Dipodascales incertae sedis</taxon>
        <taxon>Yarrowia</taxon>
    </lineage>
</organism>
<dbReference type="Proteomes" id="UP000256601">
    <property type="component" value="Unassembled WGS sequence"/>
</dbReference>
<reference evidence="4 6" key="1">
    <citation type="journal article" date="2016" name="PLoS ONE">
        <title>Sequence Assembly of Yarrowia lipolytica Strain W29/CLIB89 Shows Transposable Element Diversity.</title>
        <authorList>
            <person name="Magnan C."/>
            <person name="Yu J."/>
            <person name="Chang I."/>
            <person name="Jahn E."/>
            <person name="Kanomata Y."/>
            <person name="Wu J."/>
            <person name="Zeller M."/>
            <person name="Oakes M."/>
            <person name="Baldi P."/>
            <person name="Sandmeyer S."/>
        </authorList>
    </citation>
    <scope>NUCLEOTIDE SEQUENCE [LARGE SCALE GENOMIC DNA]</scope>
    <source>
        <strain evidence="4">CLIB89</strain>
        <strain evidence="6">CLIB89(W29)</strain>
    </source>
</reference>
<keyword evidence="2" id="KW-1133">Transmembrane helix</keyword>
<feature type="compositionally biased region" description="Basic and acidic residues" evidence="1">
    <location>
        <begin position="40"/>
        <end position="53"/>
    </location>
</feature>
<dbReference type="Pfam" id="PF24841">
    <property type="entry name" value="DUF7719"/>
    <property type="match status" value="1"/>
</dbReference>
<keyword evidence="2" id="KW-0472">Membrane</keyword>
<evidence type="ECO:0000313" key="6">
    <source>
        <dbReference type="Proteomes" id="UP000182444"/>
    </source>
</evidence>
<feature type="domain" description="DUF7719" evidence="3">
    <location>
        <begin position="223"/>
        <end position="287"/>
    </location>
</feature>
<name>A0A1D8N8T2_YARLL</name>
<evidence type="ECO:0000313" key="4">
    <source>
        <dbReference type="EMBL" id="AOW02021.1"/>
    </source>
</evidence>
<feature type="region of interest" description="Disordered" evidence="1">
    <location>
        <begin position="19"/>
        <end position="77"/>
    </location>
</feature>
<dbReference type="OrthoDB" id="5597489at2759"/>
<evidence type="ECO:0000313" key="5">
    <source>
        <dbReference type="EMBL" id="RDW28973.1"/>
    </source>
</evidence>
<dbReference type="eggNOG" id="ENOG502S6U5">
    <property type="taxonomic scope" value="Eukaryota"/>
</dbReference>
<dbReference type="PANTHER" id="PTHR37846:SF1">
    <property type="entry name" value="DEACETYLASE-LIKE PROTEIN"/>
    <property type="match status" value="1"/>
</dbReference>
<dbReference type="VEuPathDB" id="FungiDB:YALI0_B21296g"/>